<dbReference type="InterPro" id="IPR019819">
    <property type="entry name" value="Carboxylesterase_B_CS"/>
</dbReference>
<evidence type="ECO:0000259" key="6">
    <source>
        <dbReference type="Pfam" id="PF00135"/>
    </source>
</evidence>
<dbReference type="OrthoDB" id="3200163at2759"/>
<dbReference type="GO" id="GO:0052689">
    <property type="term" value="F:carboxylic ester hydrolase activity"/>
    <property type="evidence" value="ECO:0007669"/>
    <property type="project" value="UniProtKB-KW"/>
</dbReference>
<accession>A0A0N4V1N4</accession>
<keyword evidence="3 4" id="KW-0378">Hydrolase</keyword>
<dbReference type="SUPFAM" id="SSF53474">
    <property type="entry name" value="alpha/beta-Hydrolases"/>
    <property type="match status" value="1"/>
</dbReference>
<comment type="similarity">
    <text evidence="1 4">Belongs to the type-B carboxylesterase/lipase family.</text>
</comment>
<dbReference type="WBParaSite" id="EVEC_0000386801-mRNA-1">
    <property type="protein sequence ID" value="EVEC_0000386801-mRNA-1"/>
    <property type="gene ID" value="EVEC_0000386801"/>
</dbReference>
<evidence type="ECO:0000313" key="8">
    <source>
        <dbReference type="Proteomes" id="UP000274131"/>
    </source>
</evidence>
<keyword evidence="5" id="KW-0472">Membrane</keyword>
<dbReference type="PANTHER" id="PTHR11559">
    <property type="entry name" value="CARBOXYLESTERASE"/>
    <property type="match status" value="1"/>
</dbReference>
<dbReference type="InterPro" id="IPR050309">
    <property type="entry name" value="Type-B_Carboxylest/Lipase"/>
</dbReference>
<name>A0A0N4V1N4_ENTVE</name>
<evidence type="ECO:0000256" key="3">
    <source>
        <dbReference type="ARBA" id="ARBA00022801"/>
    </source>
</evidence>
<evidence type="ECO:0000256" key="5">
    <source>
        <dbReference type="SAM" id="Phobius"/>
    </source>
</evidence>
<dbReference type="PROSITE" id="PS00941">
    <property type="entry name" value="CARBOXYLESTERASE_B_2"/>
    <property type="match status" value="1"/>
</dbReference>
<dbReference type="InterPro" id="IPR019826">
    <property type="entry name" value="Carboxylesterase_B_AS"/>
</dbReference>
<dbReference type="EMBL" id="UXUI01007628">
    <property type="protein sequence ID" value="VDD88433.1"/>
    <property type="molecule type" value="Genomic_DNA"/>
</dbReference>
<keyword evidence="5" id="KW-0812">Transmembrane</keyword>
<sequence>MSTVVRQTTQIQQSELETERITVKISRGDIRGFHVDNTASNTFYQGEADVFLGIPYAIPPIGERKFKKSEIIGKYDETIEANKFSSICPQKAEEVLPRPNDVEVSEDCLTLNIYAPNTSDKVTKYPVMVYLYGGALTTGEAEMWMYHGIISNLVRRGVIWVSINYRVGFHGFFTTFTEEFPPNRGLHDQIVALQWIHEEIDNFGGDPKRVTVIGHSAGACSASYLALSPSVNPGLLSQIIMMSASAEICFEKVYGEFTTSLDRAEQICNINARNGWTDRKVKDMLQCVSVLNHSQISAYDIETFRWNAVIDNELFTGFPSEMQWRDLPMLSGSTSEEYALYAEQLRIKLAGIWTARASLAKVTFARNSWYTSVSEQWKLSNGKMTLSDYSNNPEAWDEQIRWWIEKIYGNQSVEAIMAEVKREYGVPRIENDSLVHMKYVIRVLSDLIYIQAVGNEAEMHVKQGSKNVWLWQVNFHTDYYSFYRIENYKPAFHGIDLFLLMQPDYAWVGEEASKRWSTQEQQVAQEIASEFTHFAKYGRPSEDWQRLDTNRMNYWRIDYYGSDKGRSLKYPDEYGGRYYNFWKNISIFFRKNNQQNDARKLKDYYEEPALIPLLAALVFCVITFFFSSNIVKIFASAERSSSSHTIPESSEDEN</sequence>
<evidence type="ECO:0000313" key="7">
    <source>
        <dbReference type="EMBL" id="VDD88433.1"/>
    </source>
</evidence>
<feature type="domain" description="Carboxylesterase type B" evidence="6">
    <location>
        <begin position="22"/>
        <end position="562"/>
    </location>
</feature>
<evidence type="ECO:0000256" key="4">
    <source>
        <dbReference type="RuleBase" id="RU361235"/>
    </source>
</evidence>
<proteinExistence type="inferred from homology"/>
<reference evidence="7 8" key="2">
    <citation type="submission" date="2018-10" db="EMBL/GenBank/DDBJ databases">
        <authorList>
            <consortium name="Pathogen Informatics"/>
        </authorList>
    </citation>
    <scope>NUCLEOTIDE SEQUENCE [LARGE SCALE GENOMIC DNA]</scope>
</reference>
<keyword evidence="5" id="KW-1133">Transmembrane helix</keyword>
<dbReference type="PROSITE" id="PS00122">
    <property type="entry name" value="CARBOXYLESTERASE_B_1"/>
    <property type="match status" value="1"/>
</dbReference>
<dbReference type="EC" id="3.1.1.-" evidence="4"/>
<protein>
    <recommendedName>
        <fullName evidence="4">Carboxylic ester hydrolase</fullName>
        <ecNumber evidence="4">3.1.1.-</ecNumber>
    </recommendedName>
</protein>
<evidence type="ECO:0000256" key="1">
    <source>
        <dbReference type="ARBA" id="ARBA00005964"/>
    </source>
</evidence>
<reference evidence="9" key="1">
    <citation type="submission" date="2017-02" db="UniProtKB">
        <authorList>
            <consortium name="WormBaseParasite"/>
        </authorList>
    </citation>
    <scope>IDENTIFICATION</scope>
</reference>
<dbReference type="InterPro" id="IPR029058">
    <property type="entry name" value="AB_hydrolase_fold"/>
</dbReference>
<feature type="transmembrane region" description="Helical" evidence="5">
    <location>
        <begin position="609"/>
        <end position="631"/>
    </location>
</feature>
<dbReference type="ESTHER" id="entve-a0a0n4v1n4">
    <property type="family name" value="Carb_B_Nematoda"/>
</dbReference>
<dbReference type="STRING" id="51028.A0A0N4V1N4"/>
<keyword evidence="2" id="KW-0719">Serine esterase</keyword>
<dbReference type="Pfam" id="PF00135">
    <property type="entry name" value="COesterase"/>
    <property type="match status" value="1"/>
</dbReference>
<dbReference type="Gene3D" id="3.40.50.1820">
    <property type="entry name" value="alpha/beta hydrolase"/>
    <property type="match status" value="1"/>
</dbReference>
<dbReference type="Proteomes" id="UP000274131">
    <property type="component" value="Unassembled WGS sequence"/>
</dbReference>
<keyword evidence="8" id="KW-1185">Reference proteome</keyword>
<gene>
    <name evidence="7" type="ORF">EVEC_LOCUS3576</name>
</gene>
<dbReference type="InterPro" id="IPR002018">
    <property type="entry name" value="CarbesteraseB"/>
</dbReference>
<dbReference type="AlphaFoldDB" id="A0A0N4V1N4"/>
<evidence type="ECO:0000313" key="9">
    <source>
        <dbReference type="WBParaSite" id="EVEC_0000386801-mRNA-1"/>
    </source>
</evidence>
<evidence type="ECO:0000256" key="2">
    <source>
        <dbReference type="ARBA" id="ARBA00022487"/>
    </source>
</evidence>
<organism evidence="9">
    <name type="scientific">Enterobius vermicularis</name>
    <name type="common">Human pinworm</name>
    <dbReference type="NCBI Taxonomy" id="51028"/>
    <lineage>
        <taxon>Eukaryota</taxon>
        <taxon>Metazoa</taxon>
        <taxon>Ecdysozoa</taxon>
        <taxon>Nematoda</taxon>
        <taxon>Chromadorea</taxon>
        <taxon>Rhabditida</taxon>
        <taxon>Spirurina</taxon>
        <taxon>Oxyuridomorpha</taxon>
        <taxon>Oxyuroidea</taxon>
        <taxon>Oxyuridae</taxon>
        <taxon>Enterobius</taxon>
    </lineage>
</organism>